<dbReference type="EMBL" id="JBCAWK010000006">
    <property type="protein sequence ID" value="KAK8854845.1"/>
    <property type="molecule type" value="Genomic_DNA"/>
</dbReference>
<dbReference type="InterPro" id="IPR005793">
    <property type="entry name" value="Formyl_trans_C"/>
</dbReference>
<dbReference type="Gene3D" id="3.40.50.12230">
    <property type="match status" value="1"/>
</dbReference>
<evidence type="ECO:0000256" key="1">
    <source>
        <dbReference type="ARBA" id="ARBA00010699"/>
    </source>
</evidence>
<proteinExistence type="inferred from homology"/>
<organism evidence="7 8">
    <name type="scientific">Kwoniella newhampshirensis</name>
    <dbReference type="NCBI Taxonomy" id="1651941"/>
    <lineage>
        <taxon>Eukaryota</taxon>
        <taxon>Fungi</taxon>
        <taxon>Dikarya</taxon>
        <taxon>Basidiomycota</taxon>
        <taxon>Agaricomycotina</taxon>
        <taxon>Tremellomycetes</taxon>
        <taxon>Tremellales</taxon>
        <taxon>Cryptococcaceae</taxon>
        <taxon>Kwoniella</taxon>
    </lineage>
</organism>
<dbReference type="Proteomes" id="UP001388673">
    <property type="component" value="Unassembled WGS sequence"/>
</dbReference>
<evidence type="ECO:0000259" key="5">
    <source>
        <dbReference type="Pfam" id="PF00551"/>
    </source>
</evidence>
<feature type="domain" description="Formyl transferase N-terminal" evidence="5">
    <location>
        <begin position="135"/>
        <end position="237"/>
    </location>
</feature>
<evidence type="ECO:0000313" key="7">
    <source>
        <dbReference type="EMBL" id="KAK8854845.1"/>
    </source>
</evidence>
<dbReference type="GeneID" id="92180842"/>
<dbReference type="AlphaFoldDB" id="A0AAW0YZJ6"/>
<dbReference type="RefSeq" id="XP_066803083.1">
    <property type="nucleotide sequence ID" value="XM_066946691.1"/>
</dbReference>
<protein>
    <recommendedName>
        <fullName evidence="2">methionyl-tRNA formyltransferase</fullName>
        <ecNumber evidence="2">2.1.2.9</ecNumber>
    </recommendedName>
</protein>
<dbReference type="InterPro" id="IPR002376">
    <property type="entry name" value="Formyl_transf_N"/>
</dbReference>
<keyword evidence="4" id="KW-0648">Protein biosynthesis</keyword>
<gene>
    <name evidence="7" type="ORF">IAR55_003584</name>
</gene>
<dbReference type="InterPro" id="IPR011034">
    <property type="entry name" value="Formyl_transferase-like_C_sf"/>
</dbReference>
<dbReference type="GO" id="GO:0004479">
    <property type="term" value="F:methionyl-tRNA formyltransferase activity"/>
    <property type="evidence" value="ECO:0007669"/>
    <property type="project" value="UniProtKB-EC"/>
</dbReference>
<sequence>MLLTYHAPLGFPTTAWSTLRRAGTSRQTRLFGSTTAVRGDPFRILFCGSDEFSVASLKAVHEARDLWSSIDVVVPAEREIGRGGRHSSKAHERYTPALRLCAEQHELPIYPVPTAGIKTFLPPRPFDSPSSSHILLTASFGHIIPLKLLQLFPPDHRLNVHPSLLPRWRGAAPVQWTIATGDESTGVSVQRLERFGKGIDSGDIVGRVNGVEVPCNATYDTLLPHLASVGGGLLVDVLRRLKDGTATFTPQIQTQIALAPKITHELARIRWSEQTADEIDRLYRAIHHQHPLWTTVLSVPTRIASLLSVASSELPDGLLQGRDASSPGTAILYKSGKTRRLFVCCAEDSWLEVEEVHMAGKQVLGIKDWWNGMAKGVRDSGTVILR</sequence>
<reference evidence="7 8" key="1">
    <citation type="journal article" date="2024" name="bioRxiv">
        <title>Comparative genomics of Cryptococcus and Kwoniella reveals pathogenesis evolution and contrasting karyotype dynamics via intercentromeric recombination or chromosome fusion.</title>
        <authorList>
            <person name="Coelho M.A."/>
            <person name="David-Palma M."/>
            <person name="Shea T."/>
            <person name="Bowers K."/>
            <person name="McGinley-Smith S."/>
            <person name="Mohammad A.W."/>
            <person name="Gnirke A."/>
            <person name="Yurkov A.M."/>
            <person name="Nowrousian M."/>
            <person name="Sun S."/>
            <person name="Cuomo C.A."/>
            <person name="Heitman J."/>
        </authorList>
    </citation>
    <scope>NUCLEOTIDE SEQUENCE [LARGE SCALE GENOMIC DNA]</scope>
    <source>
        <strain evidence="7 8">CBS 13917</strain>
    </source>
</reference>
<dbReference type="Pfam" id="PF00551">
    <property type="entry name" value="Formyl_trans_N"/>
    <property type="match status" value="1"/>
</dbReference>
<accession>A0AAW0YZJ6</accession>
<dbReference type="SUPFAM" id="SSF50486">
    <property type="entry name" value="FMT C-terminal domain-like"/>
    <property type="match status" value="1"/>
</dbReference>
<dbReference type="PANTHER" id="PTHR11138:SF5">
    <property type="entry name" value="METHIONYL-TRNA FORMYLTRANSFERASE, MITOCHONDRIAL"/>
    <property type="match status" value="1"/>
</dbReference>
<dbReference type="KEGG" id="kne:92180842"/>
<evidence type="ECO:0000313" key="8">
    <source>
        <dbReference type="Proteomes" id="UP001388673"/>
    </source>
</evidence>
<dbReference type="Pfam" id="PF02911">
    <property type="entry name" value="Formyl_trans_C"/>
    <property type="match status" value="1"/>
</dbReference>
<evidence type="ECO:0000256" key="4">
    <source>
        <dbReference type="ARBA" id="ARBA00022917"/>
    </source>
</evidence>
<evidence type="ECO:0000259" key="6">
    <source>
        <dbReference type="Pfam" id="PF02911"/>
    </source>
</evidence>
<dbReference type="InterPro" id="IPR036477">
    <property type="entry name" value="Formyl_transf_N_sf"/>
</dbReference>
<name>A0AAW0YZJ6_9TREE</name>
<comment type="caution">
    <text evidence="7">The sequence shown here is derived from an EMBL/GenBank/DDBJ whole genome shotgun (WGS) entry which is preliminary data.</text>
</comment>
<evidence type="ECO:0000256" key="2">
    <source>
        <dbReference type="ARBA" id="ARBA00012261"/>
    </source>
</evidence>
<dbReference type="GO" id="GO:0005739">
    <property type="term" value="C:mitochondrion"/>
    <property type="evidence" value="ECO:0007669"/>
    <property type="project" value="TreeGrafter"/>
</dbReference>
<dbReference type="InterPro" id="IPR041711">
    <property type="entry name" value="Met-tRNA-FMT_N"/>
</dbReference>
<evidence type="ECO:0000256" key="3">
    <source>
        <dbReference type="ARBA" id="ARBA00022679"/>
    </source>
</evidence>
<dbReference type="PANTHER" id="PTHR11138">
    <property type="entry name" value="METHIONYL-TRNA FORMYLTRANSFERASE"/>
    <property type="match status" value="1"/>
</dbReference>
<dbReference type="SUPFAM" id="SSF53328">
    <property type="entry name" value="Formyltransferase"/>
    <property type="match status" value="1"/>
</dbReference>
<feature type="domain" description="Formyl transferase C-terminal" evidence="6">
    <location>
        <begin position="261"/>
        <end position="373"/>
    </location>
</feature>
<dbReference type="EC" id="2.1.2.9" evidence="2"/>
<comment type="similarity">
    <text evidence="1">Belongs to the Fmt family.</text>
</comment>
<dbReference type="CDD" id="cd08646">
    <property type="entry name" value="FMT_core_Met-tRNA-FMT_N"/>
    <property type="match status" value="1"/>
</dbReference>
<keyword evidence="8" id="KW-1185">Reference proteome</keyword>
<keyword evidence="3" id="KW-0808">Transferase</keyword>